<dbReference type="Gene3D" id="3.30.830.10">
    <property type="entry name" value="Metalloenzyme, LuxS/M16 peptidase-like"/>
    <property type="match status" value="2"/>
</dbReference>
<evidence type="ECO:0000313" key="4">
    <source>
        <dbReference type="EMBL" id="OGK64682.1"/>
    </source>
</evidence>
<dbReference type="Proteomes" id="UP000178450">
    <property type="component" value="Unassembled WGS sequence"/>
</dbReference>
<evidence type="ECO:0008006" key="6">
    <source>
        <dbReference type="Google" id="ProtNLM"/>
    </source>
</evidence>
<dbReference type="GO" id="GO:0046872">
    <property type="term" value="F:metal ion binding"/>
    <property type="evidence" value="ECO:0007669"/>
    <property type="project" value="InterPro"/>
</dbReference>
<dbReference type="PANTHER" id="PTHR11851:SF49">
    <property type="entry name" value="MITOCHONDRIAL-PROCESSING PEPTIDASE SUBUNIT ALPHA"/>
    <property type="match status" value="1"/>
</dbReference>
<gene>
    <name evidence="4" type="ORF">A2209_01310</name>
</gene>
<feature type="domain" description="Peptidase M16 N-terminal" evidence="2">
    <location>
        <begin position="14"/>
        <end position="161"/>
    </location>
</feature>
<comment type="similarity">
    <text evidence="1">Belongs to the peptidase M16 family.</text>
</comment>
<dbReference type="PANTHER" id="PTHR11851">
    <property type="entry name" value="METALLOPROTEASE"/>
    <property type="match status" value="1"/>
</dbReference>
<dbReference type="SUPFAM" id="SSF63411">
    <property type="entry name" value="LuxS/MPP-like metallohydrolase"/>
    <property type="match status" value="2"/>
</dbReference>
<name>A0A1F7K9X9_9BACT</name>
<evidence type="ECO:0000313" key="5">
    <source>
        <dbReference type="Proteomes" id="UP000178450"/>
    </source>
</evidence>
<dbReference type="Pfam" id="PF05193">
    <property type="entry name" value="Peptidase_M16_C"/>
    <property type="match status" value="1"/>
</dbReference>
<protein>
    <recommendedName>
        <fullName evidence="6">Peptidase M16</fullName>
    </recommendedName>
</protein>
<evidence type="ECO:0000259" key="2">
    <source>
        <dbReference type="Pfam" id="PF00675"/>
    </source>
</evidence>
<evidence type="ECO:0000256" key="1">
    <source>
        <dbReference type="ARBA" id="ARBA00007261"/>
    </source>
</evidence>
<dbReference type="InterPro" id="IPR011249">
    <property type="entry name" value="Metalloenz_LuxS/M16"/>
</dbReference>
<reference evidence="4 5" key="1">
    <citation type="journal article" date="2016" name="Nat. Commun.">
        <title>Thousands of microbial genomes shed light on interconnected biogeochemical processes in an aquifer system.</title>
        <authorList>
            <person name="Anantharaman K."/>
            <person name="Brown C.T."/>
            <person name="Hug L.A."/>
            <person name="Sharon I."/>
            <person name="Castelle C.J."/>
            <person name="Probst A.J."/>
            <person name="Thomas B.C."/>
            <person name="Singh A."/>
            <person name="Wilkins M.J."/>
            <person name="Karaoz U."/>
            <person name="Brodie E.L."/>
            <person name="Williams K.H."/>
            <person name="Hubbard S.S."/>
            <person name="Banfield J.F."/>
        </authorList>
    </citation>
    <scope>NUCLEOTIDE SEQUENCE [LARGE SCALE GENOMIC DNA]</scope>
</reference>
<sequence length="419" mass="47589">MIKTEYKLKNGLRVLLLDTQAFPSVATLLLVSAGSRYENKKNNGIAHFFEHMAFKGSQKYPSALSISTLLDGIGSQQNAFTSKDHTGYWIKAPLKHFATVIDVLSEMLLHSLLKSEEVEREKGVIIEEINMYEDLPQYKVWDVFEDIIFPHSPLGYPTTGTKEIVSSFNRQTFTNYMDCLYRPNNAVLVVAGGLNGQESTIKEQIEAKFGSWQPKPTQEFVPINQQQARPQTNLISKATEQAHFVIGYPAFSRSSRHKYGLNVLTAILGGGMSSRLFYELRERRGLCYYIQSGMELYEETGYMYTRAGVNVSQVKIEQAISLIIKEQQKIIQAKLKKDELNKAKEMIKGRTILALEDSFDLASFFGKRELFDQSEKDLETVLNKIDQVSLEEVIELAKQILKPDKLNLALISPHKKIKI</sequence>
<feature type="domain" description="Peptidase M16 C-terminal" evidence="3">
    <location>
        <begin position="167"/>
        <end position="345"/>
    </location>
</feature>
<dbReference type="EMBL" id="MGBG01000017">
    <property type="protein sequence ID" value="OGK64682.1"/>
    <property type="molecule type" value="Genomic_DNA"/>
</dbReference>
<dbReference type="InterPro" id="IPR050361">
    <property type="entry name" value="MPP/UQCRC_Complex"/>
</dbReference>
<dbReference type="Pfam" id="PF00675">
    <property type="entry name" value="Peptidase_M16"/>
    <property type="match status" value="1"/>
</dbReference>
<dbReference type="AlphaFoldDB" id="A0A1F7K9X9"/>
<accession>A0A1F7K9X9</accession>
<comment type="caution">
    <text evidence="4">The sequence shown here is derived from an EMBL/GenBank/DDBJ whole genome shotgun (WGS) entry which is preliminary data.</text>
</comment>
<dbReference type="InterPro" id="IPR007863">
    <property type="entry name" value="Peptidase_M16_C"/>
</dbReference>
<proteinExistence type="inferred from homology"/>
<dbReference type="InterPro" id="IPR011765">
    <property type="entry name" value="Pept_M16_N"/>
</dbReference>
<organism evidence="4 5">
    <name type="scientific">Candidatus Roizmanbacteria bacterium RIFOXYA1_FULL_41_12</name>
    <dbReference type="NCBI Taxonomy" id="1802082"/>
    <lineage>
        <taxon>Bacteria</taxon>
        <taxon>Candidatus Roizmaniibacteriota</taxon>
    </lineage>
</organism>
<evidence type="ECO:0000259" key="3">
    <source>
        <dbReference type="Pfam" id="PF05193"/>
    </source>
</evidence>